<name>A0A6N7YUB3_9PSEU</name>
<dbReference type="PANTHER" id="PTHR33336">
    <property type="entry name" value="QUINOL MONOOXYGENASE YGIN-RELATED"/>
    <property type="match status" value="1"/>
</dbReference>
<dbReference type="PANTHER" id="PTHR33336:SF3">
    <property type="entry name" value="ABM DOMAIN-CONTAINING PROTEIN"/>
    <property type="match status" value="1"/>
</dbReference>
<evidence type="ECO:0000313" key="2">
    <source>
        <dbReference type="EMBL" id="MTD55512.1"/>
    </source>
</evidence>
<dbReference type="Proteomes" id="UP000440096">
    <property type="component" value="Unassembled WGS sequence"/>
</dbReference>
<evidence type="ECO:0000313" key="3">
    <source>
        <dbReference type="Proteomes" id="UP000440096"/>
    </source>
</evidence>
<keyword evidence="3" id="KW-1185">Reference proteome</keyword>
<feature type="domain" description="ABM" evidence="1">
    <location>
        <begin position="2"/>
        <end position="101"/>
    </location>
</feature>
<accession>A0A6N7YUB3</accession>
<protein>
    <submittedName>
        <fullName evidence="2">Antibiotic biosynthesis monooxygenase</fullName>
    </submittedName>
</protein>
<sequence length="105" mass="11643">MIHVIAIVTAHPGKRQAILDELHAKVPLALAEEGCIEYTVTVDADVVGPMHTQTKFGEDTIIIIEKWESLDHLEAHSTAPHVEEYFSVVNSLMASRVVHFLSSTR</sequence>
<dbReference type="InterPro" id="IPR007138">
    <property type="entry name" value="ABM_dom"/>
</dbReference>
<dbReference type="GO" id="GO:0005829">
    <property type="term" value="C:cytosol"/>
    <property type="evidence" value="ECO:0007669"/>
    <property type="project" value="TreeGrafter"/>
</dbReference>
<reference evidence="2 3" key="1">
    <citation type="submission" date="2019-11" db="EMBL/GenBank/DDBJ databases">
        <title>Draft genome of Amycolatopsis RM579.</title>
        <authorList>
            <person name="Duangmal K."/>
            <person name="Mingma R."/>
        </authorList>
    </citation>
    <scope>NUCLEOTIDE SEQUENCE [LARGE SCALE GENOMIC DNA]</scope>
    <source>
        <strain evidence="2 3">RM579</strain>
    </source>
</reference>
<dbReference type="Pfam" id="PF03992">
    <property type="entry name" value="ABM"/>
    <property type="match status" value="1"/>
</dbReference>
<organism evidence="2 3">
    <name type="scientific">Amycolatopsis pithecellobii</name>
    <dbReference type="NCBI Taxonomy" id="664692"/>
    <lineage>
        <taxon>Bacteria</taxon>
        <taxon>Bacillati</taxon>
        <taxon>Actinomycetota</taxon>
        <taxon>Actinomycetes</taxon>
        <taxon>Pseudonocardiales</taxon>
        <taxon>Pseudonocardiaceae</taxon>
        <taxon>Amycolatopsis</taxon>
    </lineage>
</organism>
<dbReference type="GO" id="GO:0004497">
    <property type="term" value="F:monooxygenase activity"/>
    <property type="evidence" value="ECO:0007669"/>
    <property type="project" value="UniProtKB-KW"/>
</dbReference>
<comment type="caution">
    <text evidence="2">The sequence shown here is derived from an EMBL/GenBank/DDBJ whole genome shotgun (WGS) entry which is preliminary data.</text>
</comment>
<proteinExistence type="predicted"/>
<dbReference type="EMBL" id="WMBA01000023">
    <property type="protein sequence ID" value="MTD55512.1"/>
    <property type="molecule type" value="Genomic_DNA"/>
</dbReference>
<keyword evidence="2" id="KW-0560">Oxidoreductase</keyword>
<dbReference type="Gene3D" id="3.30.70.100">
    <property type="match status" value="1"/>
</dbReference>
<keyword evidence="2" id="KW-0503">Monooxygenase</keyword>
<evidence type="ECO:0000259" key="1">
    <source>
        <dbReference type="PROSITE" id="PS51725"/>
    </source>
</evidence>
<dbReference type="PROSITE" id="PS51725">
    <property type="entry name" value="ABM"/>
    <property type="match status" value="1"/>
</dbReference>
<dbReference type="RefSeq" id="WP_208024428.1">
    <property type="nucleotide sequence ID" value="NZ_WMBA01000023.1"/>
</dbReference>
<gene>
    <name evidence="2" type="ORF">GKO32_16240</name>
</gene>
<dbReference type="AlphaFoldDB" id="A0A6N7YUB3"/>
<dbReference type="SUPFAM" id="SSF54909">
    <property type="entry name" value="Dimeric alpha+beta barrel"/>
    <property type="match status" value="1"/>
</dbReference>
<dbReference type="InterPro" id="IPR011008">
    <property type="entry name" value="Dimeric_a/b-barrel"/>
</dbReference>
<dbReference type="InterPro" id="IPR050744">
    <property type="entry name" value="AI-2_Isomerase_LsrG"/>
</dbReference>